<dbReference type="RefSeq" id="XP_016511119.1">
    <property type="nucleotide sequence ID" value="XM_016655633.2"/>
</dbReference>
<organism evidence="1 2">
    <name type="scientific">Nicotiana tabacum</name>
    <name type="common">Common tobacco</name>
    <dbReference type="NCBI Taxonomy" id="4097"/>
    <lineage>
        <taxon>Eukaryota</taxon>
        <taxon>Viridiplantae</taxon>
        <taxon>Streptophyta</taxon>
        <taxon>Embryophyta</taxon>
        <taxon>Tracheophyta</taxon>
        <taxon>Spermatophyta</taxon>
        <taxon>Magnoliopsida</taxon>
        <taxon>eudicotyledons</taxon>
        <taxon>Gunneridae</taxon>
        <taxon>Pentapetalae</taxon>
        <taxon>asterids</taxon>
        <taxon>lamiids</taxon>
        <taxon>Solanales</taxon>
        <taxon>Solanaceae</taxon>
        <taxon>Nicotianoideae</taxon>
        <taxon>Nicotianeae</taxon>
        <taxon>Nicotiana</taxon>
    </lineage>
</organism>
<dbReference type="RefSeq" id="XP_016511119.1">
    <property type="nucleotide sequence ID" value="XM_016655633.1"/>
</dbReference>
<keyword evidence="1" id="KW-1185">Reference proteome</keyword>
<name>A0A1S4DD41_TOBAC</name>
<dbReference type="Proteomes" id="UP000790787">
    <property type="component" value="Chromosome 5"/>
</dbReference>
<dbReference type="SUPFAM" id="SSF57756">
    <property type="entry name" value="Retrovirus zinc finger-like domains"/>
    <property type="match status" value="1"/>
</dbReference>
<dbReference type="GO" id="GO:0003676">
    <property type="term" value="F:nucleic acid binding"/>
    <property type="evidence" value="ECO:0007669"/>
    <property type="project" value="InterPro"/>
</dbReference>
<protein>
    <submittedName>
        <fullName evidence="2">Uncharacterized protein LOC107828344</fullName>
    </submittedName>
    <submittedName>
        <fullName evidence="2">Uncharacterized protein isoform X1</fullName>
    </submittedName>
</protein>
<dbReference type="PaxDb" id="4097-A0A1S4DD41"/>
<proteinExistence type="predicted"/>
<dbReference type="InterPro" id="IPR036875">
    <property type="entry name" value="Znf_CCHC_sf"/>
</dbReference>
<dbReference type="GeneID" id="107828344"/>
<evidence type="ECO:0000313" key="1">
    <source>
        <dbReference type="Proteomes" id="UP000790787"/>
    </source>
</evidence>
<reference evidence="2" key="2">
    <citation type="submission" date="2025-08" db="UniProtKB">
        <authorList>
            <consortium name="RefSeq"/>
        </authorList>
    </citation>
    <scope>IDENTIFICATION</scope>
    <source>
        <tissue evidence="2">Leaf</tissue>
    </source>
</reference>
<dbReference type="PANTHER" id="PTHR34222">
    <property type="entry name" value="GAG_PRE-INTEGRS DOMAIN-CONTAINING PROTEIN"/>
    <property type="match status" value="1"/>
</dbReference>
<dbReference type="OrthoDB" id="1226446at2759"/>
<dbReference type="KEGG" id="nta:107828344"/>
<dbReference type="PANTHER" id="PTHR34222:SF33">
    <property type="entry name" value="RETROTRANSPOSON GAG DOMAIN-CONTAINING PROTEIN"/>
    <property type="match status" value="1"/>
</dbReference>
<reference evidence="1" key="1">
    <citation type="journal article" date="2014" name="Nat. Commun.">
        <title>The tobacco genome sequence and its comparison with those of tomato and potato.</title>
        <authorList>
            <person name="Sierro N."/>
            <person name="Battey J.N."/>
            <person name="Ouadi S."/>
            <person name="Bakaher N."/>
            <person name="Bovet L."/>
            <person name="Willig A."/>
            <person name="Goepfert S."/>
            <person name="Peitsch M.C."/>
            <person name="Ivanov N.V."/>
        </authorList>
    </citation>
    <scope>NUCLEOTIDE SEQUENCE [LARGE SCALE GENOMIC DNA]</scope>
</reference>
<dbReference type="AlphaFoldDB" id="A0A1S4DD41"/>
<gene>
    <name evidence="2" type="primary">LOC107828344</name>
</gene>
<sequence>MFIEDQQLFQFLSGLNESYSTIKSTIMMMNPLPPISKVYSILQQADESQRAPHAPSFSGDSASFLASPTCFNNNNRNFTQRVNFDSKRTANSIFCTYCKKTGHTVDKCYRLHGFPTDFKFTKNKKSASCVQTEVPYVSPSRSSAASSDNSVYGFTKQQYQHLLSMFQQVQLSTGMSPDVSSTEDSGFAHFAGPFSKEVTDNW</sequence>
<accession>A0A1S4DD41</accession>
<dbReference type="GO" id="GO:0008270">
    <property type="term" value="F:zinc ion binding"/>
    <property type="evidence" value="ECO:0007669"/>
    <property type="project" value="InterPro"/>
</dbReference>
<dbReference type="OMA" id="KEVTDNW"/>
<evidence type="ECO:0000313" key="2">
    <source>
        <dbReference type="RefSeq" id="XP_016511119.1"/>
    </source>
</evidence>